<evidence type="ECO:0000259" key="7">
    <source>
        <dbReference type="Pfam" id="PF06271"/>
    </source>
</evidence>
<dbReference type="AlphaFoldDB" id="A0A255ZKJ3"/>
<feature type="transmembrane region" description="Helical" evidence="6">
    <location>
        <begin position="25"/>
        <end position="53"/>
    </location>
</feature>
<name>A0A255ZKJ3_9FLAO</name>
<evidence type="ECO:0000256" key="1">
    <source>
        <dbReference type="ARBA" id="ARBA00004651"/>
    </source>
</evidence>
<dbReference type="InterPro" id="IPR010432">
    <property type="entry name" value="RDD"/>
</dbReference>
<comment type="caution">
    <text evidence="8">The sequence shown here is derived from an EMBL/GenBank/DDBJ whole genome shotgun (WGS) entry which is preliminary data.</text>
</comment>
<dbReference type="OrthoDB" id="762068at2"/>
<dbReference type="EMBL" id="NOXV01000200">
    <property type="protein sequence ID" value="OYQ42018.1"/>
    <property type="molecule type" value="Genomic_DNA"/>
</dbReference>
<proteinExistence type="predicted"/>
<comment type="subcellular location">
    <subcellularLocation>
        <location evidence="1">Cell membrane</location>
        <topology evidence="1">Multi-pass membrane protein</topology>
    </subcellularLocation>
</comment>
<keyword evidence="3 6" id="KW-0812">Transmembrane</keyword>
<reference evidence="8 9" key="1">
    <citation type="submission" date="2017-07" db="EMBL/GenBank/DDBJ databases">
        <title>Flavobacterium cyanobacteriorum sp. nov., isolated from cyanobacterial aggregates in a eutrophic lake.</title>
        <authorList>
            <person name="Cai H."/>
        </authorList>
    </citation>
    <scope>NUCLEOTIDE SEQUENCE [LARGE SCALE GENOMIC DNA]</scope>
    <source>
        <strain evidence="8 9">TH021</strain>
    </source>
</reference>
<evidence type="ECO:0000256" key="5">
    <source>
        <dbReference type="ARBA" id="ARBA00023136"/>
    </source>
</evidence>
<evidence type="ECO:0000256" key="6">
    <source>
        <dbReference type="SAM" id="Phobius"/>
    </source>
</evidence>
<feature type="transmembrane region" description="Helical" evidence="6">
    <location>
        <begin position="65"/>
        <end position="85"/>
    </location>
</feature>
<dbReference type="RefSeq" id="WP_094412921.1">
    <property type="nucleotide sequence ID" value="NZ_NOXV01000200.1"/>
</dbReference>
<accession>A0A255ZKJ3</accession>
<dbReference type="PANTHER" id="PTHR36115">
    <property type="entry name" value="PROLINE-RICH ANTIGEN HOMOLOG-RELATED"/>
    <property type="match status" value="1"/>
</dbReference>
<keyword evidence="9" id="KW-1185">Reference proteome</keyword>
<keyword evidence="4 6" id="KW-1133">Transmembrane helix</keyword>
<organism evidence="8 9">
    <name type="scientific">Flavobacterium cyanobacteriorum</name>
    <dbReference type="NCBI Taxonomy" id="2022802"/>
    <lineage>
        <taxon>Bacteria</taxon>
        <taxon>Pseudomonadati</taxon>
        <taxon>Bacteroidota</taxon>
        <taxon>Flavobacteriia</taxon>
        <taxon>Flavobacteriales</taxon>
        <taxon>Flavobacteriaceae</taxon>
        <taxon>Flavobacterium</taxon>
    </lineage>
</organism>
<dbReference type="Proteomes" id="UP000216605">
    <property type="component" value="Unassembled WGS sequence"/>
</dbReference>
<dbReference type="InterPro" id="IPR051791">
    <property type="entry name" value="Pra-immunoreactive"/>
</dbReference>
<evidence type="ECO:0000313" key="9">
    <source>
        <dbReference type="Proteomes" id="UP000216605"/>
    </source>
</evidence>
<keyword evidence="2" id="KW-1003">Cell membrane</keyword>
<evidence type="ECO:0000313" key="8">
    <source>
        <dbReference type="EMBL" id="OYQ42018.1"/>
    </source>
</evidence>
<keyword evidence="5 6" id="KW-0472">Membrane</keyword>
<dbReference type="GO" id="GO:0005886">
    <property type="term" value="C:plasma membrane"/>
    <property type="evidence" value="ECO:0007669"/>
    <property type="project" value="UniProtKB-SubCell"/>
</dbReference>
<feature type="domain" description="RDD" evidence="7">
    <location>
        <begin position="19"/>
        <end position="133"/>
    </location>
</feature>
<evidence type="ECO:0000256" key="2">
    <source>
        <dbReference type="ARBA" id="ARBA00022475"/>
    </source>
</evidence>
<protein>
    <recommendedName>
        <fullName evidence="7">RDD domain-containing protein</fullName>
    </recommendedName>
</protein>
<evidence type="ECO:0000256" key="4">
    <source>
        <dbReference type="ARBA" id="ARBA00022989"/>
    </source>
</evidence>
<sequence length="173" mass="19207">MAQIKQIPASFQVTNDMLAEKGRRFLNYIIDVIAVYIVILILAVIAAFIAVVFKLEGVITWMQQVTPLESYSIAFCVILLYFGIFETTSARTLGKLITGTKVVMADTGEKPTAQTILKRSLCRLIPFEAFSFFGGDGTGWHDRFTGTAVVIIKRFEAGLQLHDSFEELGNTSE</sequence>
<dbReference type="PANTHER" id="PTHR36115:SF4">
    <property type="entry name" value="MEMBRANE PROTEIN"/>
    <property type="match status" value="1"/>
</dbReference>
<dbReference type="Pfam" id="PF06271">
    <property type="entry name" value="RDD"/>
    <property type="match status" value="1"/>
</dbReference>
<evidence type="ECO:0000256" key="3">
    <source>
        <dbReference type="ARBA" id="ARBA00022692"/>
    </source>
</evidence>
<gene>
    <name evidence="8" type="ORF">CHU92_04200</name>
</gene>